<dbReference type="Proteomes" id="UP000277424">
    <property type="component" value="Unassembled WGS sequence"/>
</dbReference>
<gene>
    <name evidence="10" type="ORF">BCL74_1665</name>
</gene>
<dbReference type="InterPro" id="IPR036259">
    <property type="entry name" value="MFS_trans_sf"/>
</dbReference>
<feature type="transmembrane region" description="Helical" evidence="8">
    <location>
        <begin position="303"/>
        <end position="327"/>
    </location>
</feature>
<feature type="transmembrane region" description="Helical" evidence="8">
    <location>
        <begin position="131"/>
        <end position="155"/>
    </location>
</feature>
<feature type="transmembrane region" description="Helical" evidence="8">
    <location>
        <begin position="161"/>
        <end position="181"/>
    </location>
</feature>
<evidence type="ECO:0000256" key="7">
    <source>
        <dbReference type="ARBA" id="ARBA00023136"/>
    </source>
</evidence>
<feature type="domain" description="Major facilitator superfamily (MFS) profile" evidence="9">
    <location>
        <begin position="4"/>
        <end position="392"/>
    </location>
</feature>
<evidence type="ECO:0000256" key="1">
    <source>
        <dbReference type="ARBA" id="ARBA00004651"/>
    </source>
</evidence>
<evidence type="ECO:0000256" key="3">
    <source>
        <dbReference type="ARBA" id="ARBA00022448"/>
    </source>
</evidence>
<feature type="transmembrane region" description="Helical" evidence="8">
    <location>
        <begin position="367"/>
        <end position="387"/>
    </location>
</feature>
<evidence type="ECO:0000256" key="4">
    <source>
        <dbReference type="ARBA" id="ARBA00022475"/>
    </source>
</evidence>
<dbReference type="PANTHER" id="PTHR23502:SF132">
    <property type="entry name" value="POLYAMINE TRANSPORTER 2-RELATED"/>
    <property type="match status" value="1"/>
</dbReference>
<feature type="transmembrane region" description="Helical" evidence="8">
    <location>
        <begin position="277"/>
        <end position="297"/>
    </location>
</feature>
<feature type="transmembrane region" description="Helical" evidence="8">
    <location>
        <begin position="98"/>
        <end position="119"/>
    </location>
</feature>
<evidence type="ECO:0000256" key="2">
    <source>
        <dbReference type="ARBA" id="ARBA00006236"/>
    </source>
</evidence>
<evidence type="ECO:0000259" key="9">
    <source>
        <dbReference type="PROSITE" id="PS50850"/>
    </source>
</evidence>
<dbReference type="Gene3D" id="1.20.1720.10">
    <property type="entry name" value="Multidrug resistance protein D"/>
    <property type="match status" value="1"/>
</dbReference>
<dbReference type="InterPro" id="IPR020846">
    <property type="entry name" value="MFS_dom"/>
</dbReference>
<feature type="transmembrane region" description="Helical" evidence="8">
    <location>
        <begin position="247"/>
        <end position="265"/>
    </location>
</feature>
<dbReference type="InterPro" id="IPR004812">
    <property type="entry name" value="Efflux_drug-R_Bcr/CmlA"/>
</dbReference>
<dbReference type="NCBIfam" id="TIGR00710">
    <property type="entry name" value="efflux_Bcr_CflA"/>
    <property type="match status" value="1"/>
</dbReference>
<dbReference type="AlphaFoldDB" id="A0A420WS75"/>
<dbReference type="Pfam" id="PF07690">
    <property type="entry name" value="MFS_1"/>
    <property type="match status" value="1"/>
</dbReference>
<feature type="transmembrane region" description="Helical" evidence="8">
    <location>
        <begin position="202"/>
        <end position="227"/>
    </location>
</feature>
<evidence type="ECO:0000256" key="8">
    <source>
        <dbReference type="RuleBase" id="RU365088"/>
    </source>
</evidence>
<evidence type="ECO:0000313" key="11">
    <source>
        <dbReference type="Proteomes" id="UP000277424"/>
    </source>
</evidence>
<dbReference type="SUPFAM" id="SSF103473">
    <property type="entry name" value="MFS general substrate transporter"/>
    <property type="match status" value="1"/>
</dbReference>
<dbReference type="EMBL" id="RBIG01000001">
    <property type="protein sequence ID" value="RKQ73873.1"/>
    <property type="molecule type" value="Genomic_DNA"/>
</dbReference>
<dbReference type="RefSeq" id="WP_121218952.1">
    <property type="nucleotide sequence ID" value="NZ_RBIG01000001.1"/>
</dbReference>
<evidence type="ECO:0000313" key="10">
    <source>
        <dbReference type="EMBL" id="RKQ73873.1"/>
    </source>
</evidence>
<dbReference type="OrthoDB" id="9800416at2"/>
<keyword evidence="3 8" id="KW-0813">Transport</keyword>
<evidence type="ECO:0000256" key="6">
    <source>
        <dbReference type="ARBA" id="ARBA00022989"/>
    </source>
</evidence>
<feature type="transmembrane region" description="Helical" evidence="8">
    <location>
        <begin position="74"/>
        <end position="92"/>
    </location>
</feature>
<feature type="transmembrane region" description="Helical" evidence="8">
    <location>
        <begin position="339"/>
        <end position="361"/>
    </location>
</feature>
<dbReference type="GO" id="GO:0005886">
    <property type="term" value="C:plasma membrane"/>
    <property type="evidence" value="ECO:0007669"/>
    <property type="project" value="UniProtKB-SubCell"/>
</dbReference>
<accession>A0A420WS75</accession>
<dbReference type="CDD" id="cd17320">
    <property type="entry name" value="MFS_MdfA_MDR_like"/>
    <property type="match status" value="1"/>
</dbReference>
<feature type="transmembrane region" description="Helical" evidence="8">
    <location>
        <begin position="43"/>
        <end position="62"/>
    </location>
</feature>
<comment type="similarity">
    <text evidence="2 8">Belongs to the major facilitator superfamily. Bcr/CmlA family.</text>
</comment>
<keyword evidence="6 8" id="KW-1133">Transmembrane helix</keyword>
<evidence type="ECO:0000256" key="5">
    <source>
        <dbReference type="ARBA" id="ARBA00022692"/>
    </source>
</evidence>
<dbReference type="InterPro" id="IPR011701">
    <property type="entry name" value="MFS"/>
</dbReference>
<sequence>MPSTLRLALILGALTAFAPMSIDMYLPAFPALQQDFATSAGNVQLTLSVFLLGLAVGQLLYGPLADRYGRKPPLYVGLTAYVLASGGAALAGGIDSLILLRLAQALGGCAGMVISRAMVRDLFDERGSARIYAHLMLVMGLAPILAPLVGGQILLIADWRAIFWVLAGFGFLCLLAVIFFLPESLPAEKRRRDGLGQVFRTYGGLLANGHYLAFAMTGGCVQAAMFAYITGSPFVFIELYGVPPEQYGLLFGLNAIGLIAAAQLNHRLLARFEGRTILNAVLPLAALAGVALALIAATGIGGLIGLLVPLFFCVASQGIVGPNALAAAMAPQGRNAGSAAALIGVLQFGTGGIAGALVGVLDDGTARPMAFIICALLLAALALRLFVLPRVQSSPPVN</sequence>
<protein>
    <recommendedName>
        <fullName evidence="8">Bcr/CflA family efflux transporter</fullName>
    </recommendedName>
</protein>
<proteinExistence type="inferred from homology"/>
<keyword evidence="8" id="KW-0997">Cell inner membrane</keyword>
<name>A0A420WS75_9PROT</name>
<keyword evidence="5 8" id="KW-0812">Transmembrane</keyword>
<reference evidence="10 11" key="1">
    <citation type="submission" date="2018-10" db="EMBL/GenBank/DDBJ databases">
        <title>Comparative analysis of microorganisms from saline springs in Andes Mountain Range, Colombia.</title>
        <authorList>
            <person name="Rubin E."/>
        </authorList>
    </citation>
    <scope>NUCLEOTIDE SEQUENCE [LARGE SCALE GENOMIC DNA]</scope>
    <source>
        <strain evidence="10 11">USBA 36</strain>
    </source>
</reference>
<comment type="caution">
    <text evidence="10">The sequence shown here is derived from an EMBL/GenBank/DDBJ whole genome shotgun (WGS) entry which is preliminary data.</text>
</comment>
<dbReference type="NCBIfam" id="NF008314">
    <property type="entry name" value="PRK11102.1"/>
    <property type="match status" value="1"/>
</dbReference>
<organism evidence="10 11">
    <name type="scientific">Oceanibaculum indicum</name>
    <dbReference type="NCBI Taxonomy" id="526216"/>
    <lineage>
        <taxon>Bacteria</taxon>
        <taxon>Pseudomonadati</taxon>
        <taxon>Pseudomonadota</taxon>
        <taxon>Alphaproteobacteria</taxon>
        <taxon>Rhodospirillales</taxon>
        <taxon>Oceanibaculaceae</taxon>
        <taxon>Oceanibaculum</taxon>
    </lineage>
</organism>
<dbReference type="GO" id="GO:1990961">
    <property type="term" value="P:xenobiotic detoxification by transmembrane export across the plasma membrane"/>
    <property type="evidence" value="ECO:0007669"/>
    <property type="project" value="InterPro"/>
</dbReference>
<dbReference type="GO" id="GO:0042910">
    <property type="term" value="F:xenobiotic transmembrane transporter activity"/>
    <property type="evidence" value="ECO:0007669"/>
    <property type="project" value="InterPro"/>
</dbReference>
<keyword evidence="4" id="KW-1003">Cell membrane</keyword>
<comment type="subcellular location">
    <subcellularLocation>
        <location evidence="8">Cell inner membrane</location>
        <topology evidence="8">Multi-pass membrane protein</topology>
    </subcellularLocation>
    <subcellularLocation>
        <location evidence="1">Cell membrane</location>
        <topology evidence="1">Multi-pass membrane protein</topology>
    </subcellularLocation>
</comment>
<comment type="caution">
    <text evidence="8">Lacks conserved residue(s) required for the propagation of feature annotation.</text>
</comment>
<dbReference type="FunFam" id="1.20.1720.10:FF:000005">
    <property type="entry name" value="Bcr/CflA family efflux transporter"/>
    <property type="match status" value="1"/>
</dbReference>
<keyword evidence="7 8" id="KW-0472">Membrane</keyword>
<dbReference type="PANTHER" id="PTHR23502">
    <property type="entry name" value="MAJOR FACILITATOR SUPERFAMILY"/>
    <property type="match status" value="1"/>
</dbReference>
<dbReference type="PROSITE" id="PS50850">
    <property type="entry name" value="MFS"/>
    <property type="match status" value="1"/>
</dbReference>